<dbReference type="InterPro" id="IPR036909">
    <property type="entry name" value="Cyt_c-like_dom_sf"/>
</dbReference>
<keyword evidence="1 4" id="KW-0349">Heme</keyword>
<dbReference type="SUPFAM" id="SSF46626">
    <property type="entry name" value="Cytochrome c"/>
    <property type="match status" value="1"/>
</dbReference>
<evidence type="ECO:0000256" key="2">
    <source>
        <dbReference type="ARBA" id="ARBA00022723"/>
    </source>
</evidence>
<evidence type="ECO:0000256" key="1">
    <source>
        <dbReference type="ARBA" id="ARBA00022617"/>
    </source>
</evidence>
<name>A0ABS3LVS1_9PROT</name>
<protein>
    <submittedName>
        <fullName evidence="7">C-type cytochrome</fullName>
    </submittedName>
</protein>
<dbReference type="Pfam" id="PF13442">
    <property type="entry name" value="Cytochrome_CBB3"/>
    <property type="match status" value="1"/>
</dbReference>
<reference evidence="7 8" key="1">
    <citation type="submission" date="2021-03" db="EMBL/GenBank/DDBJ databases">
        <title>The complete genome sequence of Acetobacter sacchari TBRC 11175.</title>
        <authorList>
            <person name="Charoenyingcharoen P."/>
            <person name="Yukphan P."/>
        </authorList>
    </citation>
    <scope>NUCLEOTIDE SEQUENCE [LARGE SCALE GENOMIC DNA]</scope>
    <source>
        <strain evidence="7 8">TBRC 11175</strain>
    </source>
</reference>
<dbReference type="PANTHER" id="PTHR35008">
    <property type="entry name" value="BLL4482 PROTEIN-RELATED"/>
    <property type="match status" value="1"/>
</dbReference>
<sequence>MNAFKIAALAATRLTCVAALGMAAAPPHAANAAISVCIDKSSPAQAMDHRVIDAVAQEQHTSATVVPFDGNAGGDDDGFDVKEFKKLASSRCELVLGFPVEASSGETPEGTKATTPYGETGFVLLTPRQHDASTLDKLPAGTTVAVTYLTPPNLYFAKHPNIQADIRPDDEHTLASLFQHKVQAAMIWRASAVSALADKNHARDYCMHALSEPYSRWNVVALYAPQNERAAAAFMKSVADLQNDGKLASLVQPFATAPQKSGIILASADAPAPAAAAAPTGGDTALYTSAQADAGKKEYADNCAQCHGDNLEGMAGPALKGKNFASPKANFHVSDIFTIVSQNMPATQPGSLTHDQYVNIMAFLLQQNGMPAGSTALTFDAAKSSKTPLVYKGD</sequence>
<evidence type="ECO:0000313" key="7">
    <source>
        <dbReference type="EMBL" id="MBO1360006.1"/>
    </source>
</evidence>
<evidence type="ECO:0000256" key="5">
    <source>
        <dbReference type="SAM" id="SignalP"/>
    </source>
</evidence>
<feature type="signal peptide" evidence="5">
    <location>
        <begin position="1"/>
        <end position="29"/>
    </location>
</feature>
<organism evidence="7 8">
    <name type="scientific">Acetobacter sacchari</name>
    <dbReference type="NCBI Taxonomy" id="2661687"/>
    <lineage>
        <taxon>Bacteria</taxon>
        <taxon>Pseudomonadati</taxon>
        <taxon>Pseudomonadota</taxon>
        <taxon>Alphaproteobacteria</taxon>
        <taxon>Acetobacterales</taxon>
        <taxon>Acetobacteraceae</taxon>
        <taxon>Acetobacter</taxon>
    </lineage>
</organism>
<accession>A0ABS3LVS1</accession>
<keyword evidence="2 4" id="KW-0479">Metal-binding</keyword>
<dbReference type="PROSITE" id="PS51007">
    <property type="entry name" value="CYTC"/>
    <property type="match status" value="1"/>
</dbReference>
<feature type="chain" id="PRO_5046464211" evidence="5">
    <location>
        <begin position="30"/>
        <end position="394"/>
    </location>
</feature>
<dbReference type="Gene3D" id="3.40.190.10">
    <property type="entry name" value="Periplasmic binding protein-like II"/>
    <property type="match status" value="2"/>
</dbReference>
<dbReference type="InterPro" id="IPR009056">
    <property type="entry name" value="Cyt_c-like_dom"/>
</dbReference>
<comment type="caution">
    <text evidence="7">The sequence shown here is derived from an EMBL/GenBank/DDBJ whole genome shotgun (WGS) entry which is preliminary data.</text>
</comment>
<dbReference type="PANTHER" id="PTHR35008:SF8">
    <property type="entry name" value="ALCOHOL DEHYDROGENASE CYTOCHROME C SUBUNIT"/>
    <property type="match status" value="1"/>
</dbReference>
<evidence type="ECO:0000256" key="4">
    <source>
        <dbReference type="PROSITE-ProRule" id="PRU00433"/>
    </source>
</evidence>
<gene>
    <name evidence="7" type="ORF">J2D73_09385</name>
</gene>
<dbReference type="SUPFAM" id="SSF53850">
    <property type="entry name" value="Periplasmic binding protein-like II"/>
    <property type="match status" value="1"/>
</dbReference>
<keyword evidence="5" id="KW-0732">Signal</keyword>
<dbReference type="EMBL" id="JAFVMF010000009">
    <property type="protein sequence ID" value="MBO1360006.1"/>
    <property type="molecule type" value="Genomic_DNA"/>
</dbReference>
<evidence type="ECO:0000313" key="8">
    <source>
        <dbReference type="Proteomes" id="UP000664771"/>
    </source>
</evidence>
<dbReference type="Gene3D" id="1.10.760.10">
    <property type="entry name" value="Cytochrome c-like domain"/>
    <property type="match status" value="1"/>
</dbReference>
<proteinExistence type="predicted"/>
<keyword evidence="8" id="KW-1185">Reference proteome</keyword>
<feature type="domain" description="Cytochrome c" evidence="6">
    <location>
        <begin position="290"/>
        <end position="368"/>
    </location>
</feature>
<evidence type="ECO:0000259" key="6">
    <source>
        <dbReference type="PROSITE" id="PS51007"/>
    </source>
</evidence>
<dbReference type="RefSeq" id="WP_207881329.1">
    <property type="nucleotide sequence ID" value="NZ_JAFVMF010000009.1"/>
</dbReference>
<dbReference type="InterPro" id="IPR051459">
    <property type="entry name" value="Cytochrome_c-type_DH"/>
</dbReference>
<dbReference type="Proteomes" id="UP000664771">
    <property type="component" value="Unassembled WGS sequence"/>
</dbReference>
<keyword evidence="3 4" id="KW-0408">Iron</keyword>
<evidence type="ECO:0000256" key="3">
    <source>
        <dbReference type="ARBA" id="ARBA00023004"/>
    </source>
</evidence>